<accession>A0A1M6N0R7</accession>
<evidence type="ECO:0000256" key="2">
    <source>
        <dbReference type="SAM" id="SignalP"/>
    </source>
</evidence>
<dbReference type="EMBL" id="FRAL01000001">
    <property type="protein sequence ID" value="SHJ89192.1"/>
    <property type="molecule type" value="Genomic_DNA"/>
</dbReference>
<evidence type="ECO:0000256" key="1">
    <source>
        <dbReference type="SAM" id="MobiDB-lite"/>
    </source>
</evidence>
<gene>
    <name evidence="3" type="ORF">SAMN05192556_101237</name>
</gene>
<feature type="region of interest" description="Disordered" evidence="1">
    <location>
        <begin position="80"/>
        <end position="101"/>
    </location>
</feature>
<proteinExistence type="predicted"/>
<reference evidence="4" key="1">
    <citation type="submission" date="2016-11" db="EMBL/GenBank/DDBJ databases">
        <authorList>
            <person name="Varghese N."/>
            <person name="Submissions S."/>
        </authorList>
    </citation>
    <scope>NUCLEOTIDE SEQUENCE [LARGE SCALE GENOMIC DNA]</scope>
    <source>
        <strain evidence="4">ALO Sharm</strain>
    </source>
</reference>
<dbReference type="RefSeq" id="WP_064698092.1">
    <property type="nucleotide sequence ID" value="NZ_BDEO01000001.1"/>
</dbReference>
<dbReference type="Proteomes" id="UP000184248">
    <property type="component" value="Unassembled WGS sequence"/>
</dbReference>
<dbReference type="AlphaFoldDB" id="A0A1M6N0R7"/>
<feature type="signal peptide" evidence="2">
    <location>
        <begin position="1"/>
        <end position="26"/>
    </location>
</feature>
<sequence>MRRFVTACLAFLIVGAMLSTSPVGLAGVQASDKALTTAFSWDAFQPGTPLSDTHEGDSDQLAAFVFLASWGAPASGLVSPSSAHGHRHRTSLSIRAPPQYL</sequence>
<evidence type="ECO:0000313" key="4">
    <source>
        <dbReference type="Proteomes" id="UP000184248"/>
    </source>
</evidence>
<keyword evidence="4" id="KW-1185">Reference proteome</keyword>
<organism evidence="3 4">
    <name type="scientific">Halomonas caseinilytica</name>
    <dbReference type="NCBI Taxonomy" id="438744"/>
    <lineage>
        <taxon>Bacteria</taxon>
        <taxon>Pseudomonadati</taxon>
        <taxon>Pseudomonadota</taxon>
        <taxon>Gammaproteobacteria</taxon>
        <taxon>Oceanospirillales</taxon>
        <taxon>Halomonadaceae</taxon>
        <taxon>Halomonas</taxon>
    </lineage>
</organism>
<feature type="chain" id="PRO_5009919640" evidence="2">
    <location>
        <begin position="27"/>
        <end position="101"/>
    </location>
</feature>
<keyword evidence="2" id="KW-0732">Signal</keyword>
<evidence type="ECO:0000313" key="3">
    <source>
        <dbReference type="EMBL" id="SHJ89192.1"/>
    </source>
</evidence>
<name>A0A1M6N0R7_9GAMM</name>
<protein>
    <submittedName>
        <fullName evidence="3">Uncharacterized protein</fullName>
    </submittedName>
</protein>